<dbReference type="Gene3D" id="1.10.10.10">
    <property type="entry name" value="Winged helix-like DNA-binding domain superfamily/Winged helix DNA-binding domain"/>
    <property type="match status" value="1"/>
</dbReference>
<feature type="domain" description="HTH lysR-type" evidence="6">
    <location>
        <begin position="1"/>
        <end position="59"/>
    </location>
</feature>
<evidence type="ECO:0000313" key="7">
    <source>
        <dbReference type="EMBL" id="AIO69746.1"/>
    </source>
</evidence>
<keyword evidence="2" id="KW-0805">Transcription regulation</keyword>
<keyword evidence="8" id="KW-1185">Reference proteome</keyword>
<dbReference type="GO" id="GO:0043565">
    <property type="term" value="F:sequence-specific DNA binding"/>
    <property type="evidence" value="ECO:0007669"/>
    <property type="project" value="TreeGrafter"/>
</dbReference>
<dbReference type="Proteomes" id="UP000029424">
    <property type="component" value="Chromosome 2"/>
</dbReference>
<evidence type="ECO:0000259" key="6">
    <source>
        <dbReference type="PROSITE" id="PS50931"/>
    </source>
</evidence>
<evidence type="ECO:0000256" key="1">
    <source>
        <dbReference type="ARBA" id="ARBA00009437"/>
    </source>
</evidence>
<feature type="compositionally biased region" description="Polar residues" evidence="5">
    <location>
        <begin position="89"/>
        <end position="101"/>
    </location>
</feature>
<proteinExistence type="inferred from homology"/>
<reference evidence="7 8" key="1">
    <citation type="submission" date="2014-06" db="EMBL/GenBank/DDBJ databases">
        <authorList>
            <person name="Bishop-Lilly K.A."/>
            <person name="Broomall S.M."/>
            <person name="Chain P.S."/>
            <person name="Chertkov O."/>
            <person name="Coyne S.R."/>
            <person name="Daligault H.E."/>
            <person name="Davenport K.W."/>
            <person name="Erkkila T."/>
            <person name="Frey K.G."/>
            <person name="Gibbons H.S."/>
            <person name="Gu W."/>
            <person name="Jaissle J."/>
            <person name="Johnson S.L."/>
            <person name="Koroleva G.I."/>
            <person name="Ladner J.T."/>
            <person name="Lo C.-C."/>
            <person name="Minogue T.D."/>
            <person name="Munk C."/>
            <person name="Palacios G.F."/>
            <person name="Redden C.L."/>
            <person name="Rosenzweig C.N."/>
            <person name="Scholz M.B."/>
            <person name="Teshima H."/>
            <person name="Xu Y."/>
        </authorList>
    </citation>
    <scope>NUCLEOTIDE SEQUENCE [LARGE SCALE GENOMIC DNA]</scope>
    <source>
        <strain evidence="7 8">EO147</strain>
    </source>
</reference>
<dbReference type="InterPro" id="IPR000847">
    <property type="entry name" value="LysR_HTH_N"/>
</dbReference>
<dbReference type="FunFam" id="1.10.10.10:FF:000001">
    <property type="entry name" value="LysR family transcriptional regulator"/>
    <property type="match status" value="1"/>
</dbReference>
<dbReference type="PRINTS" id="PR00039">
    <property type="entry name" value="HTHLYSR"/>
</dbReference>
<dbReference type="SUPFAM" id="SSF46785">
    <property type="entry name" value="Winged helix' DNA-binding domain"/>
    <property type="match status" value="1"/>
</dbReference>
<feature type="region of interest" description="Disordered" evidence="5">
    <location>
        <begin position="82"/>
        <end position="101"/>
    </location>
</feature>
<dbReference type="PANTHER" id="PTHR30537">
    <property type="entry name" value="HTH-TYPE TRANSCRIPTIONAL REGULATOR"/>
    <property type="match status" value="1"/>
</dbReference>
<evidence type="ECO:0000313" key="8">
    <source>
        <dbReference type="Proteomes" id="UP000029424"/>
    </source>
</evidence>
<name>A0AAI8BCJ5_9BURK</name>
<dbReference type="Pfam" id="PF00126">
    <property type="entry name" value="HTH_1"/>
    <property type="match status" value="1"/>
</dbReference>
<dbReference type="GO" id="GO:0003700">
    <property type="term" value="F:DNA-binding transcription factor activity"/>
    <property type="evidence" value="ECO:0007669"/>
    <property type="project" value="InterPro"/>
</dbReference>
<comment type="similarity">
    <text evidence="1">Belongs to the LysR transcriptional regulatory family.</text>
</comment>
<dbReference type="InterPro" id="IPR058163">
    <property type="entry name" value="LysR-type_TF_proteobact-type"/>
</dbReference>
<dbReference type="InterPro" id="IPR036390">
    <property type="entry name" value="WH_DNA-bd_sf"/>
</dbReference>
<evidence type="ECO:0000256" key="5">
    <source>
        <dbReference type="SAM" id="MobiDB-lite"/>
    </source>
</evidence>
<accession>A0AAI8BCJ5</accession>
<dbReference type="KEGG" id="bok:DM82_5598"/>
<evidence type="ECO:0000256" key="4">
    <source>
        <dbReference type="ARBA" id="ARBA00023163"/>
    </source>
</evidence>
<keyword evidence="3" id="KW-0238">DNA-binding</keyword>
<evidence type="ECO:0000256" key="3">
    <source>
        <dbReference type="ARBA" id="ARBA00023125"/>
    </source>
</evidence>
<dbReference type="GO" id="GO:0006351">
    <property type="term" value="P:DNA-templated transcription"/>
    <property type="evidence" value="ECO:0007669"/>
    <property type="project" value="TreeGrafter"/>
</dbReference>
<dbReference type="EMBL" id="CP008727">
    <property type="protein sequence ID" value="AIO69746.1"/>
    <property type="molecule type" value="Genomic_DNA"/>
</dbReference>
<gene>
    <name evidence="7" type="ORF">DM82_5598</name>
</gene>
<keyword evidence="4" id="KW-0804">Transcription</keyword>
<organism evidence="7 8">
    <name type="scientific">Burkholderia oklahomensis</name>
    <dbReference type="NCBI Taxonomy" id="342113"/>
    <lineage>
        <taxon>Bacteria</taxon>
        <taxon>Pseudomonadati</taxon>
        <taxon>Pseudomonadota</taxon>
        <taxon>Betaproteobacteria</taxon>
        <taxon>Burkholderiales</taxon>
        <taxon>Burkholderiaceae</taxon>
        <taxon>Burkholderia</taxon>
        <taxon>pseudomallei group</taxon>
    </lineage>
</organism>
<dbReference type="PROSITE" id="PS50931">
    <property type="entry name" value="HTH_LYSR"/>
    <property type="match status" value="1"/>
</dbReference>
<dbReference type="PANTHER" id="PTHR30537:SF17">
    <property type="entry name" value="LYSR-FAMILY REGULATORY PROTEIN"/>
    <property type="match status" value="1"/>
</dbReference>
<dbReference type="InterPro" id="IPR036388">
    <property type="entry name" value="WH-like_DNA-bd_sf"/>
</dbReference>
<evidence type="ECO:0000256" key="2">
    <source>
        <dbReference type="ARBA" id="ARBA00023015"/>
    </source>
</evidence>
<dbReference type="AlphaFoldDB" id="A0AAI8BCJ5"/>
<sequence length="101" mass="10893">MDRFDALQAFARVVEAGSFTKAAQTLHISKTTVAQLIQQLEARLRVKLLNRTTRQVKLTADGAAYYARIARLLADPEEADASLSSASAKQISTQIGSTLSG</sequence>
<protein>
    <submittedName>
        <fullName evidence="7">Bacterial regulatory helix-turn-helix, lysR family protein</fullName>
    </submittedName>
</protein>